<evidence type="ECO:0000256" key="1">
    <source>
        <dbReference type="ARBA" id="ARBA00007274"/>
    </source>
</evidence>
<dbReference type="InterPro" id="IPR001451">
    <property type="entry name" value="Hexapep"/>
</dbReference>
<dbReference type="AlphaFoldDB" id="A0A6I4IAX5"/>
<dbReference type="OrthoDB" id="9801697at2"/>
<keyword evidence="3" id="KW-1185">Reference proteome</keyword>
<dbReference type="GO" id="GO:0016746">
    <property type="term" value="F:acyltransferase activity"/>
    <property type="evidence" value="ECO:0007669"/>
    <property type="project" value="UniProtKB-KW"/>
</dbReference>
<dbReference type="InterPro" id="IPR050179">
    <property type="entry name" value="Trans_hexapeptide_repeat"/>
</dbReference>
<dbReference type="InterPro" id="IPR011004">
    <property type="entry name" value="Trimer_LpxA-like_sf"/>
</dbReference>
<comment type="caution">
    <text evidence="2">The sequence shown here is derived from an EMBL/GenBank/DDBJ whole genome shotgun (WGS) entry which is preliminary data.</text>
</comment>
<keyword evidence="2" id="KW-0012">Acyltransferase</keyword>
<organism evidence="2 3">
    <name type="scientific">Mucilaginibacter aquatilis</name>
    <dbReference type="NCBI Taxonomy" id="1517760"/>
    <lineage>
        <taxon>Bacteria</taxon>
        <taxon>Pseudomonadati</taxon>
        <taxon>Bacteroidota</taxon>
        <taxon>Sphingobacteriia</taxon>
        <taxon>Sphingobacteriales</taxon>
        <taxon>Sphingobacteriaceae</taxon>
        <taxon>Mucilaginibacter</taxon>
    </lineage>
</organism>
<name>A0A6I4IAX5_9SPHI</name>
<dbReference type="Proteomes" id="UP000434850">
    <property type="component" value="Unassembled WGS sequence"/>
</dbReference>
<proteinExistence type="inferred from homology"/>
<gene>
    <name evidence="2" type="ORF">GO816_05675</name>
</gene>
<reference evidence="2 3" key="1">
    <citation type="submission" date="2019-12" db="EMBL/GenBank/DDBJ databases">
        <title>Mucilaginibacter sp. HME9299 genome sequencing and assembly.</title>
        <authorList>
            <person name="Kang H."/>
            <person name="Kim H."/>
            <person name="Joh K."/>
        </authorList>
    </citation>
    <scope>NUCLEOTIDE SEQUENCE [LARGE SCALE GENOMIC DNA]</scope>
    <source>
        <strain evidence="2 3">HME9299</strain>
    </source>
</reference>
<dbReference type="Gene3D" id="2.160.10.10">
    <property type="entry name" value="Hexapeptide repeat proteins"/>
    <property type="match status" value="1"/>
</dbReference>
<dbReference type="Pfam" id="PF00132">
    <property type="entry name" value="Hexapep"/>
    <property type="match status" value="1"/>
</dbReference>
<evidence type="ECO:0000313" key="3">
    <source>
        <dbReference type="Proteomes" id="UP000434850"/>
    </source>
</evidence>
<dbReference type="SUPFAM" id="SSF51161">
    <property type="entry name" value="Trimeric LpxA-like enzymes"/>
    <property type="match status" value="1"/>
</dbReference>
<comment type="similarity">
    <text evidence="1">Belongs to the transferase hexapeptide repeat family.</text>
</comment>
<dbReference type="EMBL" id="WQLA01000002">
    <property type="protein sequence ID" value="MVN90609.1"/>
    <property type="molecule type" value="Genomic_DNA"/>
</dbReference>
<dbReference type="PANTHER" id="PTHR43300">
    <property type="entry name" value="ACETYLTRANSFERASE"/>
    <property type="match status" value="1"/>
</dbReference>
<keyword evidence="2" id="KW-0808">Transferase</keyword>
<protein>
    <submittedName>
        <fullName evidence="2">Acyltransferase</fullName>
    </submittedName>
</protein>
<sequence>MGIVSFLKKIRNEFLRKVKYRHYKIGPNFYSGIRVRIWGKQRIEIGKNFYIGRDSFIETDVVIGNNVIMANRTAIVGRYDHHYQQIGVPTRLASQIRDADYNWHGLNSLTIIENDVWVGYGSTILSGVTIKTGSVIAAGSVVTKDVDAYSIYAGVPAKKVRNRFECQDDLDEHIRLSAQKGYI</sequence>
<dbReference type="PANTHER" id="PTHR43300:SF11">
    <property type="entry name" value="ACETYLTRANSFERASE RV3034C-RELATED"/>
    <property type="match status" value="1"/>
</dbReference>
<evidence type="ECO:0000313" key="2">
    <source>
        <dbReference type="EMBL" id="MVN90609.1"/>
    </source>
</evidence>
<dbReference type="RefSeq" id="WP_157540386.1">
    <property type="nucleotide sequence ID" value="NZ_WQLA01000002.1"/>
</dbReference>
<accession>A0A6I4IAX5</accession>